<dbReference type="EMBL" id="JAVRJZ010000797">
    <property type="protein sequence ID" value="KAK2702119.1"/>
    <property type="molecule type" value="Genomic_DNA"/>
</dbReference>
<reference evidence="1" key="1">
    <citation type="submission" date="2023-07" db="EMBL/GenBank/DDBJ databases">
        <title>Chromosome-level genome assembly of Artemia franciscana.</title>
        <authorList>
            <person name="Jo E."/>
        </authorList>
    </citation>
    <scope>NUCLEOTIDE SEQUENCE</scope>
    <source>
        <tissue evidence="1">Whole body</tissue>
    </source>
</reference>
<evidence type="ECO:0000313" key="1">
    <source>
        <dbReference type="EMBL" id="KAK2702119.1"/>
    </source>
</evidence>
<dbReference type="Proteomes" id="UP001187531">
    <property type="component" value="Unassembled WGS sequence"/>
</dbReference>
<organism evidence="1 2">
    <name type="scientific">Artemia franciscana</name>
    <name type="common">Brine shrimp</name>
    <name type="synonym">Artemia sanfranciscana</name>
    <dbReference type="NCBI Taxonomy" id="6661"/>
    <lineage>
        <taxon>Eukaryota</taxon>
        <taxon>Metazoa</taxon>
        <taxon>Ecdysozoa</taxon>
        <taxon>Arthropoda</taxon>
        <taxon>Crustacea</taxon>
        <taxon>Branchiopoda</taxon>
        <taxon>Anostraca</taxon>
        <taxon>Artemiidae</taxon>
        <taxon>Artemia</taxon>
    </lineage>
</organism>
<proteinExistence type="predicted"/>
<dbReference type="AlphaFoldDB" id="A0AA88KTX6"/>
<name>A0AA88KTX6_ARTSF</name>
<protein>
    <submittedName>
        <fullName evidence="1">Uncharacterized protein</fullName>
    </submittedName>
</protein>
<sequence>MPVEDVWLLAAIAATTNHLTEVEQEFPEYIKESPALEVSFDKKLYDYEEKPKVKNPFEGNISKLFMEKVLFFNQD</sequence>
<comment type="caution">
    <text evidence="1">The sequence shown here is derived from an EMBL/GenBank/DDBJ whole genome shotgun (WGS) entry which is preliminary data.</text>
</comment>
<keyword evidence="2" id="KW-1185">Reference proteome</keyword>
<gene>
    <name evidence="1" type="ORF">QYM36_019249</name>
</gene>
<evidence type="ECO:0000313" key="2">
    <source>
        <dbReference type="Proteomes" id="UP001187531"/>
    </source>
</evidence>
<accession>A0AA88KTX6</accession>